<evidence type="ECO:0000313" key="10">
    <source>
        <dbReference type="EMBL" id="PIB80398.1"/>
    </source>
</evidence>
<evidence type="ECO:0000256" key="5">
    <source>
        <dbReference type="ARBA" id="ARBA00022989"/>
    </source>
</evidence>
<comment type="caution">
    <text evidence="9">The sequence shown here is derived from an EMBL/GenBank/DDBJ whole genome shotgun (WGS) entry which is preliminary data.</text>
</comment>
<dbReference type="Pfam" id="PF05423">
    <property type="entry name" value="Mycobact_memb"/>
    <property type="match status" value="1"/>
</dbReference>
<dbReference type="GO" id="GO:0005886">
    <property type="term" value="C:plasma membrane"/>
    <property type="evidence" value="ECO:0007669"/>
    <property type="project" value="UniProtKB-SubCell"/>
</dbReference>
<evidence type="ECO:0000256" key="7">
    <source>
        <dbReference type="SAM" id="MobiDB-lite"/>
    </source>
</evidence>
<dbReference type="STRING" id="28045.AWB95_03980"/>
<dbReference type="OrthoDB" id="4761936at2"/>
<feature type="region of interest" description="Disordered" evidence="7">
    <location>
        <begin position="59"/>
        <end position="130"/>
    </location>
</feature>
<comment type="subcellular location">
    <subcellularLocation>
        <location evidence="1">Cell membrane</location>
    </subcellularLocation>
</comment>
<name>A0A1X1RU84_MYCCE</name>
<evidence type="ECO:0000256" key="2">
    <source>
        <dbReference type="ARBA" id="ARBA00007531"/>
    </source>
</evidence>
<keyword evidence="3" id="KW-1003">Cell membrane</keyword>
<keyword evidence="4 8" id="KW-0812">Transmembrane</keyword>
<proteinExistence type="inferred from homology"/>
<dbReference type="AlphaFoldDB" id="A0A1X1RU84"/>
<comment type="similarity">
    <text evidence="2">Belongs to the MmpS family.</text>
</comment>
<evidence type="ECO:0000256" key="8">
    <source>
        <dbReference type="SAM" id="Phobius"/>
    </source>
</evidence>
<dbReference type="Gene3D" id="2.60.40.2880">
    <property type="entry name" value="MmpS1-5, C-terminal soluble domain"/>
    <property type="match status" value="1"/>
</dbReference>
<feature type="compositionally biased region" description="Low complexity" evidence="7">
    <location>
        <begin position="59"/>
        <end position="79"/>
    </location>
</feature>
<organism evidence="9 11">
    <name type="scientific">Mycobacterium celatum</name>
    <dbReference type="NCBI Taxonomy" id="28045"/>
    <lineage>
        <taxon>Bacteria</taxon>
        <taxon>Bacillati</taxon>
        <taxon>Actinomycetota</taxon>
        <taxon>Actinomycetes</taxon>
        <taxon>Mycobacteriales</taxon>
        <taxon>Mycobacteriaceae</taxon>
        <taxon>Mycobacterium</taxon>
    </lineage>
</organism>
<evidence type="ECO:0000256" key="6">
    <source>
        <dbReference type="ARBA" id="ARBA00023136"/>
    </source>
</evidence>
<reference evidence="10 12" key="2">
    <citation type="journal article" date="2017" name="Infect. Genet. Evol.">
        <title>The new phylogeny of the genus Mycobacterium: The old and the news.</title>
        <authorList>
            <person name="Tortoli E."/>
            <person name="Fedrizzi T."/>
            <person name="Meehan C.J."/>
            <person name="Trovato A."/>
            <person name="Grottola A."/>
            <person name="Giacobazzi E."/>
            <person name="Serpini G.F."/>
            <person name="Tagliazucchi S."/>
            <person name="Fabio A."/>
            <person name="Bettua C."/>
            <person name="Bertorelli R."/>
            <person name="Frascaro F."/>
            <person name="De Sanctis V."/>
            <person name="Pecorari M."/>
            <person name="Jousson O."/>
            <person name="Segata N."/>
            <person name="Cirillo D.M."/>
        </authorList>
    </citation>
    <scope>NUCLEOTIDE SEQUENCE [LARGE SCALE GENOMIC DNA]</scope>
    <source>
        <strain evidence="10 12">NCTC 12882</strain>
    </source>
</reference>
<evidence type="ECO:0008006" key="13">
    <source>
        <dbReference type="Google" id="ProtNLM"/>
    </source>
</evidence>
<feature type="transmembrane region" description="Helical" evidence="8">
    <location>
        <begin position="36"/>
        <end position="55"/>
    </location>
</feature>
<gene>
    <name evidence="9" type="ORF">AWB95_03980</name>
    <name evidence="10" type="ORF">CQY23_02225</name>
</gene>
<evidence type="ECO:0000313" key="11">
    <source>
        <dbReference type="Proteomes" id="UP000193907"/>
    </source>
</evidence>
<evidence type="ECO:0000313" key="12">
    <source>
        <dbReference type="Proteomes" id="UP000230971"/>
    </source>
</evidence>
<dbReference type="EMBL" id="LQOM01000016">
    <property type="protein sequence ID" value="ORV17996.1"/>
    <property type="molecule type" value="Genomic_DNA"/>
</dbReference>
<keyword evidence="11" id="KW-1185">Reference proteome</keyword>
<dbReference type="InterPro" id="IPR038468">
    <property type="entry name" value="MmpS_C"/>
</dbReference>
<dbReference type="EMBL" id="PDKV01000002">
    <property type="protein sequence ID" value="PIB80398.1"/>
    <property type="molecule type" value="Genomic_DNA"/>
</dbReference>
<feature type="compositionally biased region" description="Low complexity" evidence="7">
    <location>
        <begin position="103"/>
        <end position="114"/>
    </location>
</feature>
<reference evidence="9 11" key="1">
    <citation type="submission" date="2016-01" db="EMBL/GenBank/DDBJ databases">
        <title>The new phylogeny of the genus Mycobacterium.</title>
        <authorList>
            <person name="Tarcisio F."/>
            <person name="Conor M."/>
            <person name="Antonella G."/>
            <person name="Elisabetta G."/>
            <person name="Giulia F.S."/>
            <person name="Sara T."/>
            <person name="Anna F."/>
            <person name="Clotilde B."/>
            <person name="Roberto B."/>
            <person name="Veronica D.S."/>
            <person name="Fabio R."/>
            <person name="Monica P."/>
            <person name="Olivier J."/>
            <person name="Enrico T."/>
            <person name="Nicola S."/>
        </authorList>
    </citation>
    <scope>NUCLEOTIDE SEQUENCE [LARGE SCALE GENOMIC DNA]</scope>
    <source>
        <strain evidence="9 11">DSM 44243</strain>
    </source>
</reference>
<evidence type="ECO:0000256" key="1">
    <source>
        <dbReference type="ARBA" id="ARBA00004236"/>
    </source>
</evidence>
<keyword evidence="5 8" id="KW-1133">Transmembrane helix</keyword>
<protein>
    <recommendedName>
        <fullName evidence="13">MmpS3 protein</fullName>
    </recommendedName>
</protein>
<sequence>MNHLDTEIQDYPDELVYETYPDDDLVEPVDQRWRPVALIAAAVFVLAVIATVVILNGGDSTSTTATVAPPTRTVIATPRPSSPPSASLPPETVTTVTPPPREPSVTASPTELPTAAPPPQAAPAPLPPASPNTVVYRVTGTKGMLDLVSIVYTDEQGLPRTDLNVSLPWSKAVVLNPGVQTKSVVATSLTGRLNCEITDAQGQPVAVSANNTMIATCAR</sequence>
<keyword evidence="6 8" id="KW-0472">Membrane</keyword>
<evidence type="ECO:0000256" key="4">
    <source>
        <dbReference type="ARBA" id="ARBA00022692"/>
    </source>
</evidence>
<dbReference type="InterPro" id="IPR008693">
    <property type="entry name" value="MmpS"/>
</dbReference>
<accession>A0A1X1RU84</accession>
<evidence type="ECO:0000313" key="9">
    <source>
        <dbReference type="EMBL" id="ORV17996.1"/>
    </source>
</evidence>
<evidence type="ECO:0000256" key="3">
    <source>
        <dbReference type="ARBA" id="ARBA00022475"/>
    </source>
</evidence>
<dbReference type="RefSeq" id="WP_062540484.1">
    <property type="nucleotide sequence ID" value="NZ_BBUN01000223.1"/>
</dbReference>
<dbReference type="Proteomes" id="UP000230971">
    <property type="component" value="Unassembled WGS sequence"/>
</dbReference>
<feature type="compositionally biased region" description="Pro residues" evidence="7">
    <location>
        <begin position="115"/>
        <end position="130"/>
    </location>
</feature>
<dbReference type="Proteomes" id="UP000193907">
    <property type="component" value="Unassembled WGS sequence"/>
</dbReference>